<sequence length="451" mass="46685">MVLPIKLTMLFLAAPALVFGSQAILKNEKAGIGPVAPTANATQGGSWTPAADTRCSIASELVTQGGLAHGSPLLGRIEGFAKVAGVTGGLGKRVIEVTSADDFAGRGQNGGTLRAALARAEAEGGGWIIFSPALGASPRIELAKSLIVPSNVTIDGGCSGVTISSSPPFSVLKVMGPTRNVMIARLNLTQRDAAGVREGGDCVTVARGADAVWVGFNAMSACSDGMVDITQGLEDSGPTRATVAFNRFFDHDKDMLIGSNECIENHPGVCDAPASQPFRFDRGVQVTIQGNLFDGTAQRHPRISGLSYVDLSGNVVSAKGRLRDNGKTSGVYGSYVGGGGRLLARDNLFLGLESERQMRAIVSADMEEPREREDGKRKGALEGKSMIGVERNVLVNAGFVFNSAGQPEAPPYTLSAGPRLTSGDWKGFAACIATRVGPGGLAAVSANRACP</sequence>
<proteinExistence type="predicted"/>
<evidence type="ECO:0000259" key="3">
    <source>
        <dbReference type="SMART" id="SM00656"/>
    </source>
</evidence>
<keyword evidence="1" id="KW-0456">Lyase</keyword>
<dbReference type="SUPFAM" id="SSF51126">
    <property type="entry name" value="Pectin lyase-like"/>
    <property type="match status" value="1"/>
</dbReference>
<keyword evidence="5" id="KW-1185">Reference proteome</keyword>
<evidence type="ECO:0000313" key="4">
    <source>
        <dbReference type="EMBL" id="MDF8332090.1"/>
    </source>
</evidence>
<evidence type="ECO:0000256" key="2">
    <source>
        <dbReference type="SAM" id="SignalP"/>
    </source>
</evidence>
<feature type="domain" description="Pectate lyase" evidence="3">
    <location>
        <begin position="137"/>
        <end position="354"/>
    </location>
</feature>
<reference evidence="4 5" key="1">
    <citation type="submission" date="2023-03" db="EMBL/GenBank/DDBJ databases">
        <title>Novosphingobium cyanobacteriorum sp. nov., isolated from a eutrophic reservoir during the Microcystis bloom period.</title>
        <authorList>
            <person name="Kang M."/>
            <person name="Le V."/>
            <person name="Ko S.-R."/>
            <person name="Lee S.-A."/>
            <person name="Ahn C.-Y."/>
        </authorList>
    </citation>
    <scope>NUCLEOTIDE SEQUENCE [LARGE SCALE GENOMIC DNA]</scope>
    <source>
        <strain evidence="4 5">HBC54</strain>
    </source>
</reference>
<dbReference type="InterPro" id="IPR012334">
    <property type="entry name" value="Pectin_lyas_fold"/>
</dbReference>
<dbReference type="PANTHER" id="PTHR31683:SF18">
    <property type="entry name" value="PECTATE LYASE 21-RELATED"/>
    <property type="match status" value="1"/>
</dbReference>
<dbReference type="SMART" id="SM00656">
    <property type="entry name" value="Amb_all"/>
    <property type="match status" value="1"/>
</dbReference>
<evidence type="ECO:0000256" key="1">
    <source>
        <dbReference type="ARBA" id="ARBA00023239"/>
    </source>
</evidence>
<feature type="chain" id="PRO_5045407763" description="Pectate lyase domain-containing protein" evidence="2">
    <location>
        <begin position="19"/>
        <end position="451"/>
    </location>
</feature>
<gene>
    <name evidence="4" type="ORF">POM99_02650</name>
</gene>
<accession>A0ABT6CDU1</accession>
<dbReference type="Proteomes" id="UP001222770">
    <property type="component" value="Unassembled WGS sequence"/>
</dbReference>
<dbReference type="InterPro" id="IPR011050">
    <property type="entry name" value="Pectin_lyase_fold/virulence"/>
</dbReference>
<comment type="caution">
    <text evidence="4">The sequence shown here is derived from an EMBL/GenBank/DDBJ whole genome shotgun (WGS) entry which is preliminary data.</text>
</comment>
<dbReference type="Gene3D" id="2.160.20.10">
    <property type="entry name" value="Single-stranded right-handed beta-helix, Pectin lyase-like"/>
    <property type="match status" value="1"/>
</dbReference>
<dbReference type="InterPro" id="IPR045032">
    <property type="entry name" value="PEL"/>
</dbReference>
<name>A0ABT6CDU1_9SPHN</name>
<dbReference type="RefSeq" id="WP_277275252.1">
    <property type="nucleotide sequence ID" value="NZ_JAROCY010000002.1"/>
</dbReference>
<evidence type="ECO:0000313" key="5">
    <source>
        <dbReference type="Proteomes" id="UP001222770"/>
    </source>
</evidence>
<feature type="signal peptide" evidence="2">
    <location>
        <begin position="1"/>
        <end position="18"/>
    </location>
</feature>
<organism evidence="4 5">
    <name type="scientific">Novosphingobium cyanobacteriorum</name>
    <dbReference type="NCBI Taxonomy" id="3024215"/>
    <lineage>
        <taxon>Bacteria</taxon>
        <taxon>Pseudomonadati</taxon>
        <taxon>Pseudomonadota</taxon>
        <taxon>Alphaproteobacteria</taxon>
        <taxon>Sphingomonadales</taxon>
        <taxon>Sphingomonadaceae</taxon>
        <taxon>Novosphingobium</taxon>
    </lineage>
</organism>
<protein>
    <recommendedName>
        <fullName evidence="3">Pectate lyase domain-containing protein</fullName>
    </recommendedName>
</protein>
<keyword evidence="2" id="KW-0732">Signal</keyword>
<dbReference type="PANTHER" id="PTHR31683">
    <property type="entry name" value="PECTATE LYASE 18-RELATED"/>
    <property type="match status" value="1"/>
</dbReference>
<dbReference type="EMBL" id="JAROCY010000002">
    <property type="protein sequence ID" value="MDF8332090.1"/>
    <property type="molecule type" value="Genomic_DNA"/>
</dbReference>
<dbReference type="InterPro" id="IPR002022">
    <property type="entry name" value="Pec_lyase"/>
</dbReference>